<comment type="cofactor">
    <cofactor evidence="1">
        <name>a divalent metal cation</name>
        <dbReference type="ChEBI" id="CHEBI:60240"/>
    </cofactor>
</comment>
<dbReference type="GO" id="GO:0004518">
    <property type="term" value="F:nuclease activity"/>
    <property type="evidence" value="ECO:0007669"/>
    <property type="project" value="UniProtKB-KW"/>
</dbReference>
<keyword evidence="6" id="KW-0378">Hydrolase</keyword>
<evidence type="ECO:0000256" key="6">
    <source>
        <dbReference type="ARBA" id="ARBA00022801"/>
    </source>
</evidence>
<organism evidence="10 11">
    <name type="scientific">Heligmosomoides polygyrus</name>
    <name type="common">Parasitic roundworm</name>
    <dbReference type="NCBI Taxonomy" id="6339"/>
    <lineage>
        <taxon>Eukaryota</taxon>
        <taxon>Metazoa</taxon>
        <taxon>Ecdysozoa</taxon>
        <taxon>Nematoda</taxon>
        <taxon>Chromadorea</taxon>
        <taxon>Rhabditida</taxon>
        <taxon>Rhabditina</taxon>
        <taxon>Rhabditomorpha</taxon>
        <taxon>Strongyloidea</taxon>
        <taxon>Heligmosomidae</taxon>
        <taxon>Heligmosomoides</taxon>
    </lineage>
</organism>
<dbReference type="InterPro" id="IPR045249">
    <property type="entry name" value="HARBI1-like"/>
</dbReference>
<dbReference type="Proteomes" id="UP000050761">
    <property type="component" value="Unassembled WGS sequence"/>
</dbReference>
<dbReference type="OrthoDB" id="5822470at2759"/>
<dbReference type="GO" id="GO:0016787">
    <property type="term" value="F:hydrolase activity"/>
    <property type="evidence" value="ECO:0007669"/>
    <property type="project" value="UniProtKB-KW"/>
</dbReference>
<keyword evidence="7" id="KW-0539">Nucleus</keyword>
<feature type="domain" description="DDE Tnp4" evidence="8">
    <location>
        <begin position="193"/>
        <end position="358"/>
    </location>
</feature>
<dbReference type="GO" id="GO:0005634">
    <property type="term" value="C:nucleus"/>
    <property type="evidence" value="ECO:0007669"/>
    <property type="project" value="UniProtKB-SubCell"/>
</dbReference>
<evidence type="ECO:0000313" key="9">
    <source>
        <dbReference type="EMBL" id="VDO69944.1"/>
    </source>
</evidence>
<evidence type="ECO:0000256" key="3">
    <source>
        <dbReference type="ARBA" id="ARBA00006958"/>
    </source>
</evidence>
<sequence length="413" mass="46851">MVRPELVALFMAILKKKCGSCHVRRRKFCGKAFAMCLALSSMIPPRRVRRYYVRPAHADHMDVRFITFDGYLGSMDETSFHEYTRLTPEEFAELHGRVAHRIVHSQTHRAPVSTMHRLALTLRFLGHGSSFVATAHDHHLGKSTVRGVVYECCQAIIEEFWSEAFPVPCRAAWQQSTDEFRDLWKYPRGVASIDGKHFRCFAPTNSGSSFYNYKGYFSFVLLAVVSGAYRVLAFDLGGKGRNSDAGLFRTSGLKRFLERAVNNFPTGGDLGGEGAVDYHILADGGFGQLTWMQRPFRQAEVGNDMLKAHFNRCFSSARRIVESVFGIICARFRIFQRALIGTEDHCKLIVAAALVLHNLLVDRVSMQQLVQRYTPAVHEPLHEPLSRAVAGTEARLQRQRMVNYFARRDGLLR</sequence>
<dbReference type="PANTHER" id="PTHR22930">
    <property type="match status" value="1"/>
</dbReference>
<dbReference type="Pfam" id="PF13359">
    <property type="entry name" value="DDE_Tnp_4"/>
    <property type="match status" value="1"/>
</dbReference>
<gene>
    <name evidence="9" type="ORF">HPBE_LOCUS6845</name>
</gene>
<dbReference type="WBParaSite" id="HPBE_0000684401-mRNA-1">
    <property type="protein sequence ID" value="HPBE_0000684401-mRNA-1"/>
    <property type="gene ID" value="HPBE_0000684401"/>
</dbReference>
<evidence type="ECO:0000313" key="11">
    <source>
        <dbReference type="WBParaSite" id="HPBE_0000684401-mRNA-1"/>
    </source>
</evidence>
<name>A0A183FIT6_HELPZ</name>
<evidence type="ECO:0000259" key="8">
    <source>
        <dbReference type="Pfam" id="PF13359"/>
    </source>
</evidence>
<dbReference type="AlphaFoldDB" id="A0A183FIT6"/>
<proteinExistence type="inferred from homology"/>
<evidence type="ECO:0000256" key="7">
    <source>
        <dbReference type="ARBA" id="ARBA00023242"/>
    </source>
</evidence>
<comment type="subcellular location">
    <subcellularLocation>
        <location evidence="2">Nucleus</location>
    </subcellularLocation>
</comment>
<evidence type="ECO:0000313" key="10">
    <source>
        <dbReference type="Proteomes" id="UP000050761"/>
    </source>
</evidence>
<dbReference type="PANTHER" id="PTHR22930:SF269">
    <property type="entry name" value="NUCLEASE HARBI1-LIKE PROTEIN"/>
    <property type="match status" value="1"/>
</dbReference>
<keyword evidence="5" id="KW-0479">Metal-binding</keyword>
<reference evidence="9 10" key="1">
    <citation type="submission" date="2018-11" db="EMBL/GenBank/DDBJ databases">
        <authorList>
            <consortium name="Pathogen Informatics"/>
        </authorList>
    </citation>
    <scope>NUCLEOTIDE SEQUENCE [LARGE SCALE GENOMIC DNA]</scope>
</reference>
<reference evidence="11" key="2">
    <citation type="submission" date="2019-09" db="UniProtKB">
        <authorList>
            <consortium name="WormBaseParasite"/>
        </authorList>
    </citation>
    <scope>IDENTIFICATION</scope>
</reference>
<protein>
    <submittedName>
        <fullName evidence="11">DDE Tnp4 domain-containing protein</fullName>
    </submittedName>
</protein>
<dbReference type="InterPro" id="IPR027806">
    <property type="entry name" value="HARBI1_dom"/>
</dbReference>
<keyword evidence="4" id="KW-0540">Nuclease</keyword>
<accession>A0A3P7YF38</accession>
<accession>A0A183FIT6</accession>
<dbReference type="GO" id="GO:0046872">
    <property type="term" value="F:metal ion binding"/>
    <property type="evidence" value="ECO:0007669"/>
    <property type="project" value="UniProtKB-KW"/>
</dbReference>
<keyword evidence="10" id="KW-1185">Reference proteome</keyword>
<evidence type="ECO:0000256" key="5">
    <source>
        <dbReference type="ARBA" id="ARBA00022723"/>
    </source>
</evidence>
<evidence type="ECO:0000256" key="1">
    <source>
        <dbReference type="ARBA" id="ARBA00001968"/>
    </source>
</evidence>
<dbReference type="EMBL" id="UZAH01025753">
    <property type="protein sequence ID" value="VDO69944.1"/>
    <property type="molecule type" value="Genomic_DNA"/>
</dbReference>
<evidence type="ECO:0000256" key="4">
    <source>
        <dbReference type="ARBA" id="ARBA00022722"/>
    </source>
</evidence>
<comment type="similarity">
    <text evidence="3">Belongs to the HARBI1 family.</text>
</comment>
<evidence type="ECO:0000256" key="2">
    <source>
        <dbReference type="ARBA" id="ARBA00004123"/>
    </source>
</evidence>